<keyword evidence="1" id="KW-0732">Signal</keyword>
<dbReference type="EMBL" id="FSRL01000002">
    <property type="protein sequence ID" value="SIO32678.1"/>
    <property type="molecule type" value="Genomic_DNA"/>
</dbReference>
<reference evidence="3" key="1">
    <citation type="submission" date="2016-11" db="EMBL/GenBank/DDBJ databases">
        <authorList>
            <person name="Varghese N."/>
            <person name="Submissions S."/>
        </authorList>
    </citation>
    <scope>NUCLEOTIDE SEQUENCE [LARGE SCALE GENOMIC DNA]</scope>
    <source>
        <strain evidence="3">DSM 29440</strain>
    </source>
</reference>
<protein>
    <submittedName>
        <fullName evidence="2">Uncharacterized protein</fullName>
    </submittedName>
</protein>
<feature type="signal peptide" evidence="1">
    <location>
        <begin position="1"/>
        <end position="22"/>
    </location>
</feature>
<gene>
    <name evidence="2" type="ORF">SAMN05444002_4021</name>
</gene>
<accession>A0A1N6IKW3</accession>
<name>A0A1N6IKW3_9RHOB</name>
<dbReference type="OrthoDB" id="9796416at2"/>
<keyword evidence="3" id="KW-1185">Reference proteome</keyword>
<dbReference type="SUPFAM" id="SSF49503">
    <property type="entry name" value="Cupredoxins"/>
    <property type="match status" value="1"/>
</dbReference>
<dbReference type="AlphaFoldDB" id="A0A1N6IKW3"/>
<proteinExistence type="predicted"/>
<sequence>MLRKTVTFAALAAVLSAGSAMADETVHEVNIFDNDLMPPVVLAQPGDKVRFNNDDLGVHVVWSTDMTWSTGPIPAGVAVEFTVTPSMSLEYQLDETFFIDYSVGEGSDPFGGVLEAGIDISDTNENGELDEGQIYFEASSSN</sequence>
<organism evidence="2 3">
    <name type="scientific">Vannielia litorea</name>
    <dbReference type="NCBI Taxonomy" id="1217970"/>
    <lineage>
        <taxon>Bacteria</taxon>
        <taxon>Pseudomonadati</taxon>
        <taxon>Pseudomonadota</taxon>
        <taxon>Alphaproteobacteria</taxon>
        <taxon>Rhodobacterales</taxon>
        <taxon>Paracoccaceae</taxon>
        <taxon>Vannielia</taxon>
    </lineage>
</organism>
<dbReference type="Proteomes" id="UP000184932">
    <property type="component" value="Unassembled WGS sequence"/>
</dbReference>
<evidence type="ECO:0000313" key="3">
    <source>
        <dbReference type="Proteomes" id="UP000184932"/>
    </source>
</evidence>
<evidence type="ECO:0000313" key="2">
    <source>
        <dbReference type="EMBL" id="SIO32678.1"/>
    </source>
</evidence>
<dbReference type="Gene3D" id="2.60.40.420">
    <property type="entry name" value="Cupredoxins - blue copper proteins"/>
    <property type="match status" value="1"/>
</dbReference>
<dbReference type="RefSeq" id="WP_074258155.1">
    <property type="nucleotide sequence ID" value="NZ_FSRL01000002.1"/>
</dbReference>
<dbReference type="InterPro" id="IPR008972">
    <property type="entry name" value="Cupredoxin"/>
</dbReference>
<feature type="chain" id="PRO_5012410355" evidence="1">
    <location>
        <begin position="23"/>
        <end position="142"/>
    </location>
</feature>
<evidence type="ECO:0000256" key="1">
    <source>
        <dbReference type="SAM" id="SignalP"/>
    </source>
</evidence>